<dbReference type="OrthoDB" id="9815690at2"/>
<dbReference type="RefSeq" id="WP_144234661.1">
    <property type="nucleotide sequence ID" value="NZ_CP039543.1"/>
</dbReference>
<evidence type="ECO:0000256" key="3">
    <source>
        <dbReference type="ARBA" id="ARBA00022679"/>
    </source>
</evidence>
<dbReference type="AlphaFoldDB" id="A0A6P1ZLR7"/>
<sequence length="504" mass="57911">MDLTRLVVVSNRLPAALKKDEQGDWKVVPGAGGLVTAMAPVLRDRGGTWIGWSGTAGGAEVMDLLASFSKEAGYELKPVGLTAEEVNDFYFGFSNEVVWPLFHDFQSRCNFKPRYWHRYVDVNRKFAEAVAKWSGENDYVWIHDYHLMHVGWWLKEMGVTRRTGFYLHIPFPPVDIFLKMPWRTKILQALMEYDLVGFQTYRDRRNFIQCLKLFFPDVKAKGRGPVVRITHDGGTFNAGYFSIGIDYKQFNDMARRPSVKKLAQTIKEADDDRMIILGVDRLDYTKGVPQRLEAVRTAIENYPELHGKIIFTQVLVPSREKVPEYVALKEEIERLVGEINGKFSQPGYTPVQYMYRSLSREELVAYYRAADMALVTPLRDGMNLVAKEYCACNINRKGVLFLSEFAGAAAQLQNGALLVNPYDVEGVAKAIHHAYYMDDKDKRLRMRKMQDIIRKYDIFWWLDSFLQAGFSRGLGDFPPQESVDYAAFFEMGEVEESEDDSSRM</sequence>
<evidence type="ECO:0000256" key="9">
    <source>
        <dbReference type="ARBA" id="ARBA00080497"/>
    </source>
</evidence>
<dbReference type="CDD" id="cd03788">
    <property type="entry name" value="GT20_TPS"/>
    <property type="match status" value="1"/>
</dbReference>
<name>A0A6P1ZLR7_9BACT</name>
<dbReference type="EC" id="2.4.1.213" evidence="7"/>
<comment type="function">
    <text evidence="5">Involved in salt tolerance by producing GG-phosphate from ADP-glucose and glycerol-3-phosphate (G3P), an intermediate in the synthesis of the osmolyte glucosylglycerol (GG).</text>
</comment>
<dbReference type="SUPFAM" id="SSF53756">
    <property type="entry name" value="UDP-Glycosyltransferase/glycogen phosphorylase"/>
    <property type="match status" value="1"/>
</dbReference>
<dbReference type="GO" id="GO:0033828">
    <property type="term" value="F:glucosylglycerol-phosphate synthase activity"/>
    <property type="evidence" value="ECO:0007669"/>
    <property type="project" value="UniProtKB-EC"/>
</dbReference>
<dbReference type="GO" id="GO:0004805">
    <property type="term" value="F:trehalose-phosphatase activity"/>
    <property type="evidence" value="ECO:0007669"/>
    <property type="project" value="TreeGrafter"/>
</dbReference>
<dbReference type="PANTHER" id="PTHR10788:SF106">
    <property type="entry name" value="BCDNA.GH08860"/>
    <property type="match status" value="1"/>
</dbReference>
<comment type="pathway">
    <text evidence="6">Glycan metabolism; glucosylglycerol biosynthesis.</text>
</comment>
<proteinExistence type="inferred from homology"/>
<dbReference type="EMBL" id="CP039543">
    <property type="protein sequence ID" value="QJT08211.1"/>
    <property type="molecule type" value="Genomic_DNA"/>
</dbReference>
<dbReference type="Pfam" id="PF00982">
    <property type="entry name" value="Glyco_transf_20"/>
    <property type="match status" value="1"/>
</dbReference>
<evidence type="ECO:0000313" key="13">
    <source>
        <dbReference type="Proteomes" id="UP000503251"/>
    </source>
</evidence>
<evidence type="ECO:0000256" key="7">
    <source>
        <dbReference type="ARBA" id="ARBA00066821"/>
    </source>
</evidence>
<evidence type="ECO:0000256" key="6">
    <source>
        <dbReference type="ARBA" id="ARBA00060702"/>
    </source>
</evidence>
<keyword evidence="2" id="KW-0328">Glycosyltransferase</keyword>
<reference evidence="10 13" key="2">
    <citation type="submission" date="2019-04" db="EMBL/GenBank/DDBJ databases">
        <title>Isolation and culture of sulfate reducing bacteria from the cold seep of the South China Sea.</title>
        <authorList>
            <person name="Sun C."/>
            <person name="Liu R."/>
        </authorList>
    </citation>
    <scope>NUCLEOTIDE SEQUENCE [LARGE SCALE GENOMIC DNA]</scope>
    <source>
        <strain evidence="10 13">CS1</strain>
    </source>
</reference>
<evidence type="ECO:0000313" key="12">
    <source>
        <dbReference type="Proteomes" id="UP000434052"/>
    </source>
</evidence>
<keyword evidence="13" id="KW-1185">Reference proteome</keyword>
<evidence type="ECO:0000313" key="10">
    <source>
        <dbReference type="EMBL" id="QJT08211.1"/>
    </source>
</evidence>
<evidence type="ECO:0000256" key="1">
    <source>
        <dbReference type="ARBA" id="ARBA00008799"/>
    </source>
</evidence>
<dbReference type="InterPro" id="IPR001830">
    <property type="entry name" value="Glyco_trans_20"/>
</dbReference>
<evidence type="ECO:0000256" key="8">
    <source>
        <dbReference type="ARBA" id="ARBA00069974"/>
    </source>
</evidence>
<dbReference type="EMBL" id="QMIF01000003">
    <property type="protein sequence ID" value="TVM35106.1"/>
    <property type="molecule type" value="Genomic_DNA"/>
</dbReference>
<evidence type="ECO:0000313" key="11">
    <source>
        <dbReference type="EMBL" id="TVM35106.1"/>
    </source>
</evidence>
<dbReference type="PANTHER" id="PTHR10788">
    <property type="entry name" value="TREHALOSE-6-PHOSPHATE SYNTHASE"/>
    <property type="match status" value="1"/>
</dbReference>
<accession>A0A6P1ZLR7</accession>
<dbReference type="GO" id="GO:0005829">
    <property type="term" value="C:cytosol"/>
    <property type="evidence" value="ECO:0007669"/>
    <property type="project" value="TreeGrafter"/>
</dbReference>
<keyword evidence="3" id="KW-0808">Transferase</keyword>
<evidence type="ECO:0000256" key="2">
    <source>
        <dbReference type="ARBA" id="ARBA00022676"/>
    </source>
</evidence>
<dbReference type="FunFam" id="3.40.50.2000:FF:000010">
    <property type="entry name" value="Alpha,alpha-trehalose-phosphate synthase"/>
    <property type="match status" value="1"/>
</dbReference>
<evidence type="ECO:0000256" key="4">
    <source>
        <dbReference type="ARBA" id="ARBA00052754"/>
    </source>
</evidence>
<reference evidence="11 12" key="1">
    <citation type="submission" date="2018-06" db="EMBL/GenBank/DDBJ databases">
        <title>Complete genome of Desulfovibrio marinus P48SEP.</title>
        <authorList>
            <person name="Crispim J.S."/>
            <person name="Vidigal P.M.P."/>
            <person name="Silva L.C.F."/>
            <person name="Araujo L.C."/>
            <person name="Laguardia C.N."/>
            <person name="Dias R.S."/>
            <person name="Sousa M.P."/>
            <person name="Paula S.O."/>
            <person name="Silva C."/>
        </authorList>
    </citation>
    <scope>NUCLEOTIDE SEQUENCE [LARGE SCALE GENOMIC DNA]</scope>
    <source>
        <strain evidence="11 12">P48SEP</strain>
    </source>
</reference>
<dbReference type="GO" id="GO:0003825">
    <property type="term" value="F:alpha,alpha-trehalose-phosphate synthase (UDP-forming) activity"/>
    <property type="evidence" value="ECO:0007669"/>
    <property type="project" value="TreeGrafter"/>
</dbReference>
<comment type="catalytic activity">
    <reaction evidence="4">
        <text>ADP-alpha-D-glucose + sn-glycerol 3-phosphate = 2-O-(alpha-D-glucopyranosyl)-sn-glycerol 3-phosphate + ADP + H(+)</text>
        <dbReference type="Rhea" id="RHEA:12881"/>
        <dbReference type="ChEBI" id="CHEBI:15378"/>
        <dbReference type="ChEBI" id="CHEBI:57498"/>
        <dbReference type="ChEBI" id="CHEBI:57597"/>
        <dbReference type="ChEBI" id="CHEBI:87089"/>
        <dbReference type="ChEBI" id="CHEBI:456216"/>
        <dbReference type="EC" id="2.4.1.213"/>
    </reaction>
</comment>
<comment type="similarity">
    <text evidence="1">Belongs to the glycosyltransferase 20 family.</text>
</comment>
<dbReference type="Proteomes" id="UP000503251">
    <property type="component" value="Chromosome"/>
</dbReference>
<evidence type="ECO:0000256" key="5">
    <source>
        <dbReference type="ARBA" id="ARBA00055920"/>
    </source>
</evidence>
<dbReference type="Gene3D" id="3.40.50.2000">
    <property type="entry name" value="Glycogen Phosphorylase B"/>
    <property type="match status" value="2"/>
</dbReference>
<organism evidence="11 12">
    <name type="scientific">Oceanidesulfovibrio marinus</name>
    <dbReference type="NCBI Taxonomy" id="370038"/>
    <lineage>
        <taxon>Bacteria</taxon>
        <taxon>Pseudomonadati</taxon>
        <taxon>Thermodesulfobacteriota</taxon>
        <taxon>Desulfovibrionia</taxon>
        <taxon>Desulfovibrionales</taxon>
        <taxon>Desulfovibrionaceae</taxon>
        <taxon>Oceanidesulfovibrio</taxon>
    </lineage>
</organism>
<dbReference type="GO" id="GO:0005992">
    <property type="term" value="P:trehalose biosynthetic process"/>
    <property type="evidence" value="ECO:0007669"/>
    <property type="project" value="InterPro"/>
</dbReference>
<protein>
    <recommendedName>
        <fullName evidence="8">Glucosylglycerol-phosphate synthase</fullName>
        <ecNumber evidence="7">2.4.1.213</ecNumber>
    </recommendedName>
    <alternativeName>
        <fullName evidence="9">Glucosyl-glycerol-phosphate synthase</fullName>
    </alternativeName>
</protein>
<gene>
    <name evidence="11" type="ORF">DQK91_06825</name>
    <name evidence="10" type="ORF">E8L03_04405</name>
</gene>
<dbReference type="Proteomes" id="UP000434052">
    <property type="component" value="Unassembled WGS sequence"/>
</dbReference>